<dbReference type="AlphaFoldDB" id="A0A7Y9LCA2"/>
<reference evidence="1 2" key="1">
    <citation type="submission" date="2020-07" db="EMBL/GenBank/DDBJ databases">
        <title>Sequencing the genomes of 1000 actinobacteria strains.</title>
        <authorList>
            <person name="Klenk H.-P."/>
        </authorList>
    </citation>
    <scope>NUCLEOTIDE SEQUENCE [LARGE SCALE GENOMIC DNA]</scope>
    <source>
        <strain evidence="1 2">DSM 22083</strain>
    </source>
</reference>
<gene>
    <name evidence="1" type="ORF">BKA15_003946</name>
</gene>
<name>A0A7Y9LCA2_9ACTN</name>
<accession>A0A7Y9LCA2</accession>
<sequence length="311" mass="34013">MIDHRSSGPTEVLIVGMAHLTADVPDAAIAAGRDRLLAWRPDLIAIENLPGHLVVEYEERGGAFADFPVGGAAIARACAATVSGLRPWSVWRARRVALDVDASLTDRVIGWLLAREPENALLLPWREADLPVAAVEALAELEQAPSERIRVGVAIARELGHPYLVHFDDHAGVELLEHCPDGWDDTEEAYYRTIREGTRLPAGSTDHDHWRKWVDVGTSPYADYWEHLESGGRAGYPDPSGVVRVRLAQWRTRNLAMAARLREATGLVPGGRVLAVVGSAHARPLRAALATDQHDLKLLVPGDLENLEPAR</sequence>
<evidence type="ECO:0000313" key="2">
    <source>
        <dbReference type="Proteomes" id="UP000569914"/>
    </source>
</evidence>
<organism evidence="1 2">
    <name type="scientific">Microlunatus parietis</name>
    <dbReference type="NCBI Taxonomy" id="682979"/>
    <lineage>
        <taxon>Bacteria</taxon>
        <taxon>Bacillati</taxon>
        <taxon>Actinomycetota</taxon>
        <taxon>Actinomycetes</taxon>
        <taxon>Propionibacteriales</taxon>
        <taxon>Propionibacteriaceae</taxon>
        <taxon>Microlunatus</taxon>
    </lineage>
</organism>
<protein>
    <submittedName>
        <fullName evidence="1">Uncharacterized protein</fullName>
    </submittedName>
</protein>
<evidence type="ECO:0000313" key="1">
    <source>
        <dbReference type="EMBL" id="NYE72617.1"/>
    </source>
</evidence>
<comment type="caution">
    <text evidence="1">The sequence shown here is derived from an EMBL/GenBank/DDBJ whole genome shotgun (WGS) entry which is preliminary data.</text>
</comment>
<keyword evidence="2" id="KW-1185">Reference proteome</keyword>
<dbReference type="RefSeq" id="WP_246322384.1">
    <property type="nucleotide sequence ID" value="NZ_JACCBU010000001.1"/>
</dbReference>
<dbReference type="EMBL" id="JACCBU010000001">
    <property type="protein sequence ID" value="NYE72617.1"/>
    <property type="molecule type" value="Genomic_DNA"/>
</dbReference>
<proteinExistence type="predicted"/>
<dbReference type="Proteomes" id="UP000569914">
    <property type="component" value="Unassembled WGS sequence"/>
</dbReference>